<sequence>MFWRAVAVISVIAWVLGGALFYYLVENCKTEVYCTGLVVENCGWTFGQSFYYSVQTGLSIGFGLLSESKDTSRLYSVFHILAGSSVIAGCLSWFASATLERHSHSRDNSERELARFAHACHTDGYDGFSVIQMRDLLAKYPQFTADLVYKLDQDDEKVTEYMDKFRMARIKDRQNMAIQLLTRAHNELQLFEKSHDKLNIDDTIMKMHKDSGTYLSIAGNVFQRNQSAIITWAGWLIWIALGIIVSTSQCNWSFVEGLYFSVAALSTAGLQATCDGADDKVIFVALYCLIGVPLFGVALGRLAGVIVDRHMEKWNRKKMQERISTSEVLFAQHILNHAPDSKITLSEFVQIQLLRTGAVDREMLESLKEDFQRLSEGKSFITRDVAMKGHEHQVHKHKPEVVNTEV</sequence>
<dbReference type="PANTHER" id="PTHR11003:SF291">
    <property type="entry name" value="IP11374P"/>
    <property type="match status" value="1"/>
</dbReference>
<evidence type="ECO:0000256" key="7">
    <source>
        <dbReference type="ARBA" id="ARBA00023303"/>
    </source>
</evidence>
<evidence type="ECO:0000256" key="2">
    <source>
        <dbReference type="ARBA" id="ARBA00022448"/>
    </source>
</evidence>
<evidence type="ECO:0000256" key="1">
    <source>
        <dbReference type="ARBA" id="ARBA00004141"/>
    </source>
</evidence>
<dbReference type="Gene3D" id="1.10.287.70">
    <property type="match status" value="2"/>
</dbReference>
<dbReference type="GO" id="GO:0015271">
    <property type="term" value="F:outward rectifier potassium channel activity"/>
    <property type="evidence" value="ECO:0007669"/>
    <property type="project" value="TreeGrafter"/>
</dbReference>
<evidence type="ECO:0000256" key="3">
    <source>
        <dbReference type="ARBA" id="ARBA00022692"/>
    </source>
</evidence>
<feature type="domain" description="Potassium channel" evidence="9">
    <location>
        <begin position="236"/>
        <end position="306"/>
    </location>
</feature>
<gene>
    <name evidence="10" type="ORF">EVOR1521_LOCUS10408</name>
</gene>
<keyword evidence="6 8" id="KW-0472">Membrane</keyword>
<evidence type="ECO:0000313" key="10">
    <source>
        <dbReference type="EMBL" id="CAJ1383241.1"/>
    </source>
</evidence>
<evidence type="ECO:0000313" key="11">
    <source>
        <dbReference type="Proteomes" id="UP001178507"/>
    </source>
</evidence>
<dbReference type="InterPro" id="IPR013099">
    <property type="entry name" value="K_chnl_dom"/>
</dbReference>
<feature type="transmembrane region" description="Helical" evidence="8">
    <location>
        <begin position="281"/>
        <end position="307"/>
    </location>
</feature>
<evidence type="ECO:0000256" key="4">
    <source>
        <dbReference type="ARBA" id="ARBA00022989"/>
    </source>
</evidence>
<dbReference type="Pfam" id="PF07885">
    <property type="entry name" value="Ion_trans_2"/>
    <property type="match status" value="2"/>
</dbReference>
<dbReference type="EMBL" id="CAUJNA010001001">
    <property type="protein sequence ID" value="CAJ1383241.1"/>
    <property type="molecule type" value="Genomic_DNA"/>
</dbReference>
<comment type="subcellular location">
    <subcellularLocation>
        <location evidence="1">Membrane</location>
        <topology evidence="1">Multi-pass membrane protein</topology>
    </subcellularLocation>
</comment>
<evidence type="ECO:0000256" key="8">
    <source>
        <dbReference type="SAM" id="Phobius"/>
    </source>
</evidence>
<keyword evidence="11" id="KW-1185">Reference proteome</keyword>
<dbReference type="Proteomes" id="UP001178507">
    <property type="component" value="Unassembled WGS sequence"/>
</dbReference>
<dbReference type="SUPFAM" id="SSF81324">
    <property type="entry name" value="Voltage-gated potassium channels"/>
    <property type="match status" value="2"/>
</dbReference>
<reference evidence="10" key="1">
    <citation type="submission" date="2023-08" db="EMBL/GenBank/DDBJ databases">
        <authorList>
            <person name="Chen Y."/>
            <person name="Shah S."/>
            <person name="Dougan E. K."/>
            <person name="Thang M."/>
            <person name="Chan C."/>
        </authorList>
    </citation>
    <scope>NUCLEOTIDE SEQUENCE</scope>
</reference>
<evidence type="ECO:0000256" key="5">
    <source>
        <dbReference type="ARBA" id="ARBA00023065"/>
    </source>
</evidence>
<dbReference type="GO" id="GO:0005886">
    <property type="term" value="C:plasma membrane"/>
    <property type="evidence" value="ECO:0007669"/>
    <property type="project" value="TreeGrafter"/>
</dbReference>
<keyword evidence="3 8" id="KW-0812">Transmembrane</keyword>
<feature type="transmembrane region" description="Helical" evidence="8">
    <location>
        <begin position="6"/>
        <end position="25"/>
    </location>
</feature>
<evidence type="ECO:0000259" key="9">
    <source>
        <dbReference type="Pfam" id="PF07885"/>
    </source>
</evidence>
<proteinExistence type="predicted"/>
<name>A0AA36I8U6_9DINO</name>
<feature type="domain" description="Potassium channel" evidence="9">
    <location>
        <begin position="11"/>
        <end position="97"/>
    </location>
</feature>
<dbReference type="PANTHER" id="PTHR11003">
    <property type="entry name" value="POTASSIUM CHANNEL, SUBFAMILY K"/>
    <property type="match status" value="1"/>
</dbReference>
<accession>A0AA36I8U6</accession>
<keyword evidence="2" id="KW-0813">Transport</keyword>
<dbReference type="GO" id="GO:0022841">
    <property type="term" value="F:potassium ion leak channel activity"/>
    <property type="evidence" value="ECO:0007669"/>
    <property type="project" value="TreeGrafter"/>
</dbReference>
<keyword evidence="4 8" id="KW-1133">Transmembrane helix</keyword>
<feature type="transmembrane region" description="Helical" evidence="8">
    <location>
        <begin position="229"/>
        <end position="248"/>
    </location>
</feature>
<keyword evidence="5" id="KW-0406">Ion transport</keyword>
<protein>
    <recommendedName>
        <fullName evidence="9">Potassium channel domain-containing protein</fullName>
    </recommendedName>
</protein>
<evidence type="ECO:0000256" key="6">
    <source>
        <dbReference type="ARBA" id="ARBA00023136"/>
    </source>
</evidence>
<keyword evidence="7" id="KW-0407">Ion channel</keyword>
<feature type="transmembrane region" description="Helical" evidence="8">
    <location>
        <begin position="74"/>
        <end position="96"/>
    </location>
</feature>
<dbReference type="InterPro" id="IPR003280">
    <property type="entry name" value="2pore_dom_K_chnl"/>
</dbReference>
<dbReference type="AlphaFoldDB" id="A0AA36I8U6"/>
<dbReference type="GO" id="GO:0030322">
    <property type="term" value="P:stabilization of membrane potential"/>
    <property type="evidence" value="ECO:0007669"/>
    <property type="project" value="TreeGrafter"/>
</dbReference>
<organism evidence="10 11">
    <name type="scientific">Effrenium voratum</name>
    <dbReference type="NCBI Taxonomy" id="2562239"/>
    <lineage>
        <taxon>Eukaryota</taxon>
        <taxon>Sar</taxon>
        <taxon>Alveolata</taxon>
        <taxon>Dinophyceae</taxon>
        <taxon>Suessiales</taxon>
        <taxon>Symbiodiniaceae</taxon>
        <taxon>Effrenium</taxon>
    </lineage>
</organism>
<comment type="caution">
    <text evidence="10">The sequence shown here is derived from an EMBL/GenBank/DDBJ whole genome shotgun (WGS) entry which is preliminary data.</text>
</comment>